<keyword evidence="9 12" id="KW-0949">S-adenosyl-L-methionine</keyword>
<evidence type="ECO:0000256" key="6">
    <source>
        <dbReference type="ARBA" id="ARBA00022552"/>
    </source>
</evidence>
<reference evidence="15" key="1">
    <citation type="submission" date="2020-10" db="EMBL/GenBank/DDBJ databases">
        <authorList>
            <person name="Gilroy R."/>
        </authorList>
    </citation>
    <scope>NUCLEOTIDE SEQUENCE</scope>
    <source>
        <strain evidence="15">CHK193-30670</strain>
    </source>
</reference>
<evidence type="ECO:0000256" key="5">
    <source>
        <dbReference type="ARBA" id="ARBA00022490"/>
    </source>
</evidence>
<evidence type="ECO:0000256" key="2">
    <source>
        <dbReference type="ARBA" id="ARBA00005528"/>
    </source>
</evidence>
<evidence type="ECO:0000313" key="16">
    <source>
        <dbReference type="Proteomes" id="UP000824074"/>
    </source>
</evidence>
<dbReference type="SUPFAM" id="SSF75217">
    <property type="entry name" value="alpha/beta knot"/>
    <property type="match status" value="1"/>
</dbReference>
<name>A0A9D1IN05_9FIRM</name>
<dbReference type="CDD" id="cd18084">
    <property type="entry name" value="RsmE-like"/>
    <property type="match status" value="1"/>
</dbReference>
<sequence>MQQYFAKNDDLELEDGDYHHIKNVMRMKTGDTIKVVYNNTVNICKLTNVSNFVKFDVIEKEKKINDSLIIDVAFALIKEQKLNYLLQKTTEVGVSNLIPINTKRCVVKLDKKKEESKLKRWKKILKEASEQSNRVDVPNILDVKNINELVSLDYDLKLLCSLNKNTKNIKKVLEKNNKCAKILLVIGPEGGFDKEEENFLLNNGFTSISLGENVLRAETAPVVALSMIKYEFMR</sequence>
<accession>A0A9D1IN05</accession>
<comment type="caution">
    <text evidence="15">The sequence shown here is derived from an EMBL/GenBank/DDBJ whole genome shotgun (WGS) entry which is preliminary data.</text>
</comment>
<comment type="subcellular location">
    <subcellularLocation>
        <location evidence="1 12">Cytoplasm</location>
    </subcellularLocation>
</comment>
<dbReference type="GO" id="GO:0070475">
    <property type="term" value="P:rRNA base methylation"/>
    <property type="evidence" value="ECO:0007669"/>
    <property type="project" value="TreeGrafter"/>
</dbReference>
<dbReference type="InterPro" id="IPR006700">
    <property type="entry name" value="RsmE"/>
</dbReference>
<comment type="similarity">
    <text evidence="2 12">Belongs to the RNA methyltransferase RsmE family.</text>
</comment>
<dbReference type="AlphaFoldDB" id="A0A9D1IN05"/>
<keyword evidence="6 12" id="KW-0698">rRNA processing</keyword>
<dbReference type="InterPro" id="IPR046887">
    <property type="entry name" value="RsmE_PUA-like"/>
</dbReference>
<dbReference type="EMBL" id="DVMT01000048">
    <property type="protein sequence ID" value="HIU40610.1"/>
    <property type="molecule type" value="Genomic_DNA"/>
</dbReference>
<proteinExistence type="inferred from homology"/>
<dbReference type="PIRSF" id="PIRSF015601">
    <property type="entry name" value="MTase_slr0722"/>
    <property type="match status" value="1"/>
</dbReference>
<keyword evidence="8 12" id="KW-0808">Transferase</keyword>
<feature type="domain" description="Ribosomal RNA small subunit methyltransferase E PUA-like" evidence="14">
    <location>
        <begin position="13"/>
        <end position="44"/>
    </location>
</feature>
<evidence type="ECO:0000313" key="15">
    <source>
        <dbReference type="EMBL" id="HIU40610.1"/>
    </source>
</evidence>
<evidence type="ECO:0000256" key="7">
    <source>
        <dbReference type="ARBA" id="ARBA00022603"/>
    </source>
</evidence>
<keyword evidence="5 12" id="KW-0963">Cytoplasm</keyword>
<dbReference type="Gene3D" id="2.40.240.20">
    <property type="entry name" value="Hypothetical PUA domain-like, domain 1"/>
    <property type="match status" value="1"/>
</dbReference>
<evidence type="ECO:0000256" key="4">
    <source>
        <dbReference type="ARBA" id="ARBA00013673"/>
    </source>
</evidence>
<dbReference type="InterPro" id="IPR029026">
    <property type="entry name" value="tRNA_m1G_MTases_N"/>
</dbReference>
<dbReference type="InterPro" id="IPR046886">
    <property type="entry name" value="RsmE_MTase_dom"/>
</dbReference>
<dbReference type="Pfam" id="PF20260">
    <property type="entry name" value="PUA_4"/>
    <property type="match status" value="1"/>
</dbReference>
<dbReference type="Proteomes" id="UP000824074">
    <property type="component" value="Unassembled WGS sequence"/>
</dbReference>
<organism evidence="15 16">
    <name type="scientific">Candidatus Aphodocola excrementigallinarum</name>
    <dbReference type="NCBI Taxonomy" id="2840670"/>
    <lineage>
        <taxon>Bacteria</taxon>
        <taxon>Bacillati</taxon>
        <taxon>Bacillota</taxon>
        <taxon>Bacilli</taxon>
        <taxon>Candidatus Aphodocola</taxon>
    </lineage>
</organism>
<evidence type="ECO:0000256" key="3">
    <source>
        <dbReference type="ARBA" id="ARBA00012328"/>
    </source>
</evidence>
<dbReference type="EC" id="2.1.1.193" evidence="3 12"/>
<dbReference type="PANTHER" id="PTHR30027:SF3">
    <property type="entry name" value="16S RRNA (URACIL(1498)-N(3))-METHYLTRANSFERASE"/>
    <property type="match status" value="1"/>
</dbReference>
<evidence type="ECO:0000256" key="12">
    <source>
        <dbReference type="PIRNR" id="PIRNR015601"/>
    </source>
</evidence>
<evidence type="ECO:0000256" key="10">
    <source>
        <dbReference type="ARBA" id="ARBA00025699"/>
    </source>
</evidence>
<feature type="domain" description="Ribosomal RNA small subunit methyltransferase E methyltransferase" evidence="13">
    <location>
        <begin position="69"/>
        <end position="228"/>
    </location>
</feature>
<gene>
    <name evidence="15" type="ORF">IAB68_04860</name>
</gene>
<evidence type="ECO:0000259" key="14">
    <source>
        <dbReference type="Pfam" id="PF20260"/>
    </source>
</evidence>
<protein>
    <recommendedName>
        <fullName evidence="4 12">Ribosomal RNA small subunit methyltransferase E</fullName>
        <ecNumber evidence="3 12">2.1.1.193</ecNumber>
    </recommendedName>
</protein>
<dbReference type="PANTHER" id="PTHR30027">
    <property type="entry name" value="RIBOSOMAL RNA SMALL SUBUNIT METHYLTRANSFERASE E"/>
    <property type="match status" value="1"/>
</dbReference>
<comment type="catalytic activity">
    <reaction evidence="11 12">
        <text>uridine(1498) in 16S rRNA + S-adenosyl-L-methionine = N(3)-methyluridine(1498) in 16S rRNA + S-adenosyl-L-homocysteine + H(+)</text>
        <dbReference type="Rhea" id="RHEA:42920"/>
        <dbReference type="Rhea" id="RHEA-COMP:10283"/>
        <dbReference type="Rhea" id="RHEA-COMP:10284"/>
        <dbReference type="ChEBI" id="CHEBI:15378"/>
        <dbReference type="ChEBI" id="CHEBI:57856"/>
        <dbReference type="ChEBI" id="CHEBI:59789"/>
        <dbReference type="ChEBI" id="CHEBI:65315"/>
        <dbReference type="ChEBI" id="CHEBI:74502"/>
        <dbReference type="EC" id="2.1.1.193"/>
    </reaction>
</comment>
<dbReference type="GO" id="GO:0070042">
    <property type="term" value="F:rRNA (uridine-N3-)-methyltransferase activity"/>
    <property type="evidence" value="ECO:0007669"/>
    <property type="project" value="TreeGrafter"/>
</dbReference>
<evidence type="ECO:0000256" key="11">
    <source>
        <dbReference type="ARBA" id="ARBA00047944"/>
    </source>
</evidence>
<comment type="function">
    <text evidence="10 12">Specifically methylates the N3 position of the uracil ring of uridine 1498 (m3U1498) in 16S rRNA. Acts on the fully assembled 30S ribosomal subunit.</text>
</comment>
<dbReference type="Pfam" id="PF04452">
    <property type="entry name" value="Methyltrans_RNA"/>
    <property type="match status" value="1"/>
</dbReference>
<dbReference type="Gene3D" id="3.40.1280.10">
    <property type="match status" value="1"/>
</dbReference>
<dbReference type="InterPro" id="IPR029028">
    <property type="entry name" value="Alpha/beta_knot_MTases"/>
</dbReference>
<keyword evidence="7 12" id="KW-0489">Methyltransferase</keyword>
<dbReference type="NCBIfam" id="TIGR00046">
    <property type="entry name" value="RsmE family RNA methyltransferase"/>
    <property type="match status" value="1"/>
</dbReference>
<reference evidence="15" key="2">
    <citation type="journal article" date="2021" name="PeerJ">
        <title>Extensive microbial diversity within the chicken gut microbiome revealed by metagenomics and culture.</title>
        <authorList>
            <person name="Gilroy R."/>
            <person name="Ravi A."/>
            <person name="Getino M."/>
            <person name="Pursley I."/>
            <person name="Horton D.L."/>
            <person name="Alikhan N.F."/>
            <person name="Baker D."/>
            <person name="Gharbi K."/>
            <person name="Hall N."/>
            <person name="Watson M."/>
            <person name="Adriaenssens E.M."/>
            <person name="Foster-Nyarko E."/>
            <person name="Jarju S."/>
            <person name="Secka A."/>
            <person name="Antonio M."/>
            <person name="Oren A."/>
            <person name="Chaudhuri R.R."/>
            <person name="La Ragione R."/>
            <person name="Hildebrand F."/>
            <person name="Pallen M.J."/>
        </authorList>
    </citation>
    <scope>NUCLEOTIDE SEQUENCE</scope>
    <source>
        <strain evidence="15">CHK193-30670</strain>
    </source>
</reference>
<dbReference type="InterPro" id="IPR015947">
    <property type="entry name" value="PUA-like_sf"/>
</dbReference>
<evidence type="ECO:0000256" key="1">
    <source>
        <dbReference type="ARBA" id="ARBA00004496"/>
    </source>
</evidence>
<evidence type="ECO:0000256" key="9">
    <source>
        <dbReference type="ARBA" id="ARBA00022691"/>
    </source>
</evidence>
<dbReference type="SUPFAM" id="SSF88697">
    <property type="entry name" value="PUA domain-like"/>
    <property type="match status" value="1"/>
</dbReference>
<evidence type="ECO:0000259" key="13">
    <source>
        <dbReference type="Pfam" id="PF04452"/>
    </source>
</evidence>
<dbReference type="GO" id="GO:0005737">
    <property type="term" value="C:cytoplasm"/>
    <property type="evidence" value="ECO:0007669"/>
    <property type="project" value="UniProtKB-SubCell"/>
</dbReference>
<evidence type="ECO:0000256" key="8">
    <source>
        <dbReference type="ARBA" id="ARBA00022679"/>
    </source>
</evidence>